<evidence type="ECO:0000256" key="3">
    <source>
        <dbReference type="ARBA" id="ARBA00043970"/>
    </source>
</evidence>
<evidence type="ECO:0000256" key="1">
    <source>
        <dbReference type="ARBA" id="ARBA00004173"/>
    </source>
</evidence>
<accession>A0A3L8E0A3</accession>
<feature type="region of interest" description="Disordered" evidence="4">
    <location>
        <begin position="34"/>
        <end position="58"/>
    </location>
</feature>
<dbReference type="OrthoDB" id="2116030at2759"/>
<dbReference type="EMBL" id="QOIP01000002">
    <property type="protein sequence ID" value="RLU25913.1"/>
    <property type="molecule type" value="Genomic_DNA"/>
</dbReference>
<evidence type="ECO:0000256" key="2">
    <source>
        <dbReference type="ARBA" id="ARBA00023128"/>
    </source>
</evidence>
<dbReference type="PANTHER" id="PTHR31601">
    <property type="entry name" value="28S RIBOSOMAL PROTEIN S36, MITOCHONDRIAL"/>
    <property type="match status" value="1"/>
</dbReference>
<dbReference type="GO" id="GO:0006103">
    <property type="term" value="P:2-oxoglutarate metabolic process"/>
    <property type="evidence" value="ECO:0007669"/>
    <property type="project" value="InterPro"/>
</dbReference>
<gene>
    <name evidence="5" type="ORF">DMN91_002075</name>
</gene>
<dbReference type="GO" id="GO:0005739">
    <property type="term" value="C:mitochondrion"/>
    <property type="evidence" value="ECO:0007669"/>
    <property type="project" value="UniProtKB-SubCell"/>
</dbReference>
<evidence type="ECO:0000313" key="6">
    <source>
        <dbReference type="Proteomes" id="UP000279307"/>
    </source>
</evidence>
<feature type="compositionally biased region" description="Polar residues" evidence="4">
    <location>
        <begin position="43"/>
        <end position="53"/>
    </location>
</feature>
<dbReference type="Proteomes" id="UP000279307">
    <property type="component" value="Chromosome 2"/>
</dbReference>
<proteinExistence type="inferred from homology"/>
<keyword evidence="2" id="KW-0496">Mitochondrion</keyword>
<evidence type="ECO:0008006" key="7">
    <source>
        <dbReference type="Google" id="ProtNLM"/>
    </source>
</evidence>
<organism evidence="5 6">
    <name type="scientific">Ooceraea biroi</name>
    <name type="common">Clonal raider ant</name>
    <name type="synonym">Cerapachys biroi</name>
    <dbReference type="NCBI Taxonomy" id="2015173"/>
    <lineage>
        <taxon>Eukaryota</taxon>
        <taxon>Metazoa</taxon>
        <taxon>Ecdysozoa</taxon>
        <taxon>Arthropoda</taxon>
        <taxon>Hexapoda</taxon>
        <taxon>Insecta</taxon>
        <taxon>Pterygota</taxon>
        <taxon>Neoptera</taxon>
        <taxon>Endopterygota</taxon>
        <taxon>Hymenoptera</taxon>
        <taxon>Apocrita</taxon>
        <taxon>Aculeata</taxon>
        <taxon>Formicoidea</taxon>
        <taxon>Formicidae</taxon>
        <taxon>Dorylinae</taxon>
        <taxon>Ooceraea</taxon>
    </lineage>
</organism>
<protein>
    <recommendedName>
        <fullName evidence="7">28S ribosomal protein S36, mitochondrial</fullName>
    </recommendedName>
</protein>
<reference evidence="5 6" key="1">
    <citation type="journal article" date="2018" name="Genome Res.">
        <title>The genomic architecture and molecular evolution of ant odorant receptors.</title>
        <authorList>
            <person name="McKenzie S.K."/>
            <person name="Kronauer D.J.C."/>
        </authorList>
    </citation>
    <scope>NUCLEOTIDE SEQUENCE [LARGE SCALE GENOMIC DNA]</scope>
    <source>
        <strain evidence="5">Clonal line C1</strain>
    </source>
</reference>
<name>A0A3L8E0A3_OOCBI</name>
<dbReference type="GO" id="GO:0004591">
    <property type="term" value="F:oxoglutarate dehydrogenase (succinyl-transferring) activity"/>
    <property type="evidence" value="ECO:0007669"/>
    <property type="project" value="TreeGrafter"/>
</dbReference>
<comment type="caution">
    <text evidence="5">The sequence shown here is derived from an EMBL/GenBank/DDBJ whole genome shotgun (WGS) entry which is preliminary data.</text>
</comment>
<dbReference type="Pfam" id="PF10937">
    <property type="entry name" value="Kgd4-YMR31"/>
    <property type="match status" value="1"/>
</dbReference>
<dbReference type="PANTHER" id="PTHR31601:SF2">
    <property type="entry name" value="ALPHA-KETOGLUTARATE DEHYDROGENASE COMPONENT 4"/>
    <property type="match status" value="1"/>
</dbReference>
<evidence type="ECO:0000256" key="4">
    <source>
        <dbReference type="SAM" id="MobiDB-lite"/>
    </source>
</evidence>
<dbReference type="InterPro" id="IPR020373">
    <property type="entry name" value="Kgd4/YMR-31"/>
</dbReference>
<comment type="subcellular location">
    <subcellularLocation>
        <location evidence="1">Mitochondrion</location>
    </subcellularLocation>
</comment>
<dbReference type="AlphaFoldDB" id="A0A3L8E0A3"/>
<sequence>MPQVTCIFLQVVQPHVPLIKFRKGTHNPVVAGATAAPSARPVPTQQSQSTGSATGPGVIALPTIEDVYLPPRYQRRPIDQREIDYINRGGPE</sequence>
<comment type="similarity">
    <text evidence="3">Belongs to the alpha-ketoglutarate dehydrogenase component 4 family.</text>
</comment>
<evidence type="ECO:0000313" key="5">
    <source>
        <dbReference type="EMBL" id="RLU25913.1"/>
    </source>
</evidence>